<comment type="pathway">
    <text evidence="1 4">Quinol/quinone metabolism; menaquinone biosynthesis.</text>
</comment>
<evidence type="ECO:0000256" key="2">
    <source>
        <dbReference type="ARBA" id="ARBA00022428"/>
    </source>
</evidence>
<evidence type="ECO:0000256" key="1">
    <source>
        <dbReference type="ARBA" id="ARBA00004863"/>
    </source>
</evidence>
<dbReference type="OrthoDB" id="9810112at2"/>
<dbReference type="STRING" id="526222.Desal_1214"/>
<dbReference type="Pfam" id="PF02621">
    <property type="entry name" value="VitK2_biosynth"/>
    <property type="match status" value="1"/>
</dbReference>
<reference evidence="5 6" key="1">
    <citation type="submission" date="2009-06" db="EMBL/GenBank/DDBJ databases">
        <title>Complete sequence of Desulfovibrio salexigens DSM 2638.</title>
        <authorList>
            <consortium name="US DOE Joint Genome Institute"/>
            <person name="Lucas S."/>
            <person name="Copeland A."/>
            <person name="Lapidus A."/>
            <person name="Glavina del Rio T."/>
            <person name="Tice H."/>
            <person name="Bruce D."/>
            <person name="Goodwin L."/>
            <person name="Pitluck S."/>
            <person name="Munk A.C."/>
            <person name="Brettin T."/>
            <person name="Detter J.C."/>
            <person name="Han C."/>
            <person name="Tapia R."/>
            <person name="Larimer F."/>
            <person name="Land M."/>
            <person name="Hauser L."/>
            <person name="Kyrpides N."/>
            <person name="Anderson I."/>
            <person name="Wall J.D."/>
            <person name="Arkin A.P."/>
            <person name="Dehal P."/>
            <person name="Chivian D."/>
            <person name="Giles B."/>
            <person name="Hazen T.C."/>
        </authorList>
    </citation>
    <scope>NUCLEOTIDE SEQUENCE [LARGE SCALE GENOMIC DNA]</scope>
    <source>
        <strain evidence="6">ATCC 14822 / DSM 2638 / NCIMB 8403 / VKM B-1763</strain>
    </source>
</reference>
<proteinExistence type="inferred from homology"/>
<dbReference type="PANTHER" id="PTHR37690:SF1">
    <property type="entry name" value="CHORISMATE DEHYDRATASE"/>
    <property type="match status" value="1"/>
</dbReference>
<dbReference type="SUPFAM" id="SSF53850">
    <property type="entry name" value="Periplasmic binding protein-like II"/>
    <property type="match status" value="1"/>
</dbReference>
<comment type="similarity">
    <text evidence="4">Belongs to the MqnA/MqnD family. MqnA subfamily.</text>
</comment>
<name>C6C1B4_MARSD</name>
<evidence type="ECO:0000313" key="6">
    <source>
        <dbReference type="Proteomes" id="UP000002601"/>
    </source>
</evidence>
<dbReference type="AlphaFoldDB" id="C6C1B4"/>
<dbReference type="KEGG" id="dsa:Desal_1214"/>
<keyword evidence="2 4" id="KW-0474">Menaquinone biosynthesis</keyword>
<evidence type="ECO:0000256" key="4">
    <source>
        <dbReference type="HAMAP-Rule" id="MF_00995"/>
    </source>
</evidence>
<keyword evidence="3 4" id="KW-0456">Lyase</keyword>
<comment type="function">
    <text evidence="4">Catalyzes the dehydration of chorismate into 3-[(1-carboxyvinyl)oxy]benzoate, a step in the biosynthesis of menaquinone (MK, vitamin K2).</text>
</comment>
<comment type="catalytic activity">
    <reaction evidence="4">
        <text>chorismate = 3-[(1-carboxyvinyl)-oxy]benzoate + H2O</text>
        <dbReference type="Rhea" id="RHEA:40051"/>
        <dbReference type="ChEBI" id="CHEBI:15377"/>
        <dbReference type="ChEBI" id="CHEBI:29748"/>
        <dbReference type="ChEBI" id="CHEBI:76981"/>
        <dbReference type="EC" id="4.2.1.151"/>
    </reaction>
</comment>
<dbReference type="EMBL" id="CP001649">
    <property type="protein sequence ID" value="ACS79277.1"/>
    <property type="molecule type" value="Genomic_DNA"/>
</dbReference>
<evidence type="ECO:0000313" key="5">
    <source>
        <dbReference type="EMBL" id="ACS79277.1"/>
    </source>
</evidence>
<dbReference type="Gene3D" id="3.40.190.10">
    <property type="entry name" value="Periplasmic binding protein-like II"/>
    <property type="match status" value="2"/>
</dbReference>
<dbReference type="HAMAP" id="MF_00995">
    <property type="entry name" value="MqnA"/>
    <property type="match status" value="1"/>
</dbReference>
<dbReference type="eggNOG" id="COG1427">
    <property type="taxonomic scope" value="Bacteria"/>
</dbReference>
<gene>
    <name evidence="4" type="primary">mqnA</name>
    <name evidence="5" type="ordered locus">Desal_1214</name>
</gene>
<evidence type="ECO:0000256" key="3">
    <source>
        <dbReference type="ARBA" id="ARBA00023239"/>
    </source>
</evidence>
<accession>C6C1B4</accession>
<dbReference type="PANTHER" id="PTHR37690">
    <property type="entry name" value="CHORISMATE DEHYDRATASE"/>
    <property type="match status" value="1"/>
</dbReference>
<sequence>MDKVKVGRISYLNVLPIYYPLESGLIANDFEFVYGPPAQLNKMMSEGLMHIASNSSIEYLRHAEQYLLLPDLAIGSRGPVQSVIMISRKPLEQLKGCNVLVSAQTHTSAALLKILLSEYIPLNATYETGNATERLESGEKPEAILCIGDEALNLRKHAEYPYIFDLGEEWIRWTGLPFIFGIWTVRRDAAHREDVKQAVRDLIRAKEWGQANIEKICEMTADKTMLNLEESRSYYDGLVYDLGKTEIEGLKVFSKYLLKTGQIDHIPELEFLDI</sequence>
<dbReference type="InterPro" id="IPR003773">
    <property type="entry name" value="Menaquinone_biosynth"/>
</dbReference>
<dbReference type="GO" id="GO:0016836">
    <property type="term" value="F:hydro-lyase activity"/>
    <property type="evidence" value="ECO:0007669"/>
    <property type="project" value="UniProtKB-UniRule"/>
</dbReference>
<dbReference type="InterPro" id="IPR030868">
    <property type="entry name" value="MqnA"/>
</dbReference>
<dbReference type="CDD" id="cd13634">
    <property type="entry name" value="PBP2_Sco4506"/>
    <property type="match status" value="1"/>
</dbReference>
<dbReference type="EC" id="4.2.1.151" evidence="4"/>
<organism evidence="5 6">
    <name type="scientific">Maridesulfovibrio salexigens (strain ATCC 14822 / DSM 2638 / NCIMB 8403 / VKM B-1763)</name>
    <name type="common">Desulfovibrio salexigens</name>
    <dbReference type="NCBI Taxonomy" id="526222"/>
    <lineage>
        <taxon>Bacteria</taxon>
        <taxon>Pseudomonadati</taxon>
        <taxon>Thermodesulfobacteriota</taxon>
        <taxon>Desulfovibrionia</taxon>
        <taxon>Desulfovibrionales</taxon>
        <taxon>Desulfovibrionaceae</taxon>
        <taxon>Maridesulfovibrio</taxon>
    </lineage>
</organism>
<dbReference type="RefSeq" id="WP_015851095.1">
    <property type="nucleotide sequence ID" value="NC_012881.1"/>
</dbReference>
<dbReference type="HOGENOM" id="CLU_059898_0_0_7"/>
<keyword evidence="6" id="KW-1185">Reference proteome</keyword>
<protein>
    <recommendedName>
        <fullName evidence="4">Chorismate dehydratase</fullName>
        <ecNumber evidence="4">4.2.1.151</ecNumber>
    </recommendedName>
    <alternativeName>
        <fullName evidence="4">Menaquinone biosynthetic enzyme MqnA</fullName>
    </alternativeName>
</protein>
<dbReference type="Proteomes" id="UP000002601">
    <property type="component" value="Chromosome"/>
</dbReference>
<dbReference type="UniPathway" id="UPA00079"/>
<dbReference type="GO" id="GO:0009234">
    <property type="term" value="P:menaquinone biosynthetic process"/>
    <property type="evidence" value="ECO:0007669"/>
    <property type="project" value="UniProtKB-UniRule"/>
</dbReference>